<proteinExistence type="predicted"/>
<evidence type="ECO:0000256" key="2">
    <source>
        <dbReference type="ARBA" id="ARBA00023136"/>
    </source>
</evidence>
<name>L8JT05_9BACT</name>
<evidence type="ECO:0000259" key="3">
    <source>
        <dbReference type="Pfam" id="PF00144"/>
    </source>
</evidence>
<comment type="caution">
    <text evidence="4">The sequence shown here is derived from an EMBL/GenBank/DDBJ whole genome shotgun (WGS) entry which is preliminary data.</text>
</comment>
<dbReference type="InterPro" id="IPR050491">
    <property type="entry name" value="AmpC-like"/>
</dbReference>
<keyword evidence="5" id="KW-1185">Reference proteome</keyword>
<sequence>MVNIENIHASIDLYLREKVKNNKKLHNAYLLVHSDRHDIHFNMAAGHTDGTPAHKDQPYHIASIGKLFTAVILAILEEKEMISYHSRVVDYLPEELLTGLHLYKGRDYTYDIQIRHLLNHSSGIADYFTDKPKRGRPILDRILEEPSRVWTPQETIGWTKKNLPARFPPGSGFHYSDTGYHLLGLLIEKVTLKKFDQVLHDLIFKPLDMKQSYLTGYSQPAVASQHPRAGLYVNRVNVIDYPSLSIDYAGGGITSTSEDLLKFMKALVNHELISFESFDKMKDWSKFNLGMDYGYGLMNVRTHAFPFLMSRKYNIWGNAGAIGSFMFYNAAMDVYIIGNFNLLNYVRQSFVFMLKVLRKLSKAGLK</sequence>
<dbReference type="eggNOG" id="COG1680">
    <property type="taxonomic scope" value="Bacteria"/>
</dbReference>
<evidence type="ECO:0000313" key="5">
    <source>
        <dbReference type="Proteomes" id="UP000011135"/>
    </source>
</evidence>
<dbReference type="RefSeq" id="WP_009581034.1">
    <property type="nucleotide sequence ID" value="NZ_AMZN01000052.1"/>
</dbReference>
<dbReference type="PANTHER" id="PTHR46825:SF11">
    <property type="entry name" value="PENICILLIN-BINDING PROTEIN 4"/>
    <property type="match status" value="1"/>
</dbReference>
<comment type="subcellular location">
    <subcellularLocation>
        <location evidence="1">Membrane</location>
    </subcellularLocation>
</comment>
<reference evidence="4 5" key="1">
    <citation type="submission" date="2012-12" db="EMBL/GenBank/DDBJ databases">
        <title>Genome assembly of Fulvivirga imtechensis AK7.</title>
        <authorList>
            <person name="Nupur N."/>
            <person name="Khatri I."/>
            <person name="Kumar R."/>
            <person name="Subramanian S."/>
            <person name="Pinnaka A."/>
        </authorList>
    </citation>
    <scope>NUCLEOTIDE SEQUENCE [LARGE SCALE GENOMIC DNA]</scope>
    <source>
        <strain evidence="4 5">AK7</strain>
    </source>
</reference>
<dbReference type="Proteomes" id="UP000011135">
    <property type="component" value="Unassembled WGS sequence"/>
</dbReference>
<dbReference type="InterPro" id="IPR012338">
    <property type="entry name" value="Beta-lactam/transpept-like"/>
</dbReference>
<dbReference type="GO" id="GO:0016020">
    <property type="term" value="C:membrane"/>
    <property type="evidence" value="ECO:0007669"/>
    <property type="project" value="UniProtKB-SubCell"/>
</dbReference>
<gene>
    <name evidence="4" type="ORF">C900_03651</name>
</gene>
<feature type="domain" description="Beta-lactamase-related" evidence="3">
    <location>
        <begin position="30"/>
        <end position="341"/>
    </location>
</feature>
<dbReference type="InterPro" id="IPR001466">
    <property type="entry name" value="Beta-lactam-related"/>
</dbReference>
<evidence type="ECO:0000256" key="1">
    <source>
        <dbReference type="ARBA" id="ARBA00004370"/>
    </source>
</evidence>
<dbReference type="Gene3D" id="3.40.710.10">
    <property type="entry name" value="DD-peptidase/beta-lactamase superfamily"/>
    <property type="match status" value="1"/>
</dbReference>
<protein>
    <recommendedName>
        <fullName evidence="3">Beta-lactamase-related domain-containing protein</fullName>
    </recommendedName>
</protein>
<dbReference type="AlphaFoldDB" id="L8JT05"/>
<evidence type="ECO:0000313" key="4">
    <source>
        <dbReference type="EMBL" id="ELR70492.1"/>
    </source>
</evidence>
<keyword evidence="2" id="KW-0472">Membrane</keyword>
<dbReference type="SUPFAM" id="SSF56601">
    <property type="entry name" value="beta-lactamase/transpeptidase-like"/>
    <property type="match status" value="1"/>
</dbReference>
<dbReference type="STRING" id="1237149.C900_03651"/>
<dbReference type="Pfam" id="PF00144">
    <property type="entry name" value="Beta-lactamase"/>
    <property type="match status" value="1"/>
</dbReference>
<dbReference type="OrthoDB" id="9797709at2"/>
<dbReference type="PANTHER" id="PTHR46825">
    <property type="entry name" value="D-ALANYL-D-ALANINE-CARBOXYPEPTIDASE/ENDOPEPTIDASE AMPH"/>
    <property type="match status" value="1"/>
</dbReference>
<organism evidence="4 5">
    <name type="scientific">Fulvivirga imtechensis AK7</name>
    <dbReference type="NCBI Taxonomy" id="1237149"/>
    <lineage>
        <taxon>Bacteria</taxon>
        <taxon>Pseudomonadati</taxon>
        <taxon>Bacteroidota</taxon>
        <taxon>Cytophagia</taxon>
        <taxon>Cytophagales</taxon>
        <taxon>Fulvivirgaceae</taxon>
        <taxon>Fulvivirga</taxon>
    </lineage>
</organism>
<accession>L8JT05</accession>
<dbReference type="EMBL" id="AMZN01000052">
    <property type="protein sequence ID" value="ELR70492.1"/>
    <property type="molecule type" value="Genomic_DNA"/>
</dbReference>